<dbReference type="Gene3D" id="3.15.10.10">
    <property type="entry name" value="Bactericidal permeability-increasing protein, domain 1"/>
    <property type="match status" value="1"/>
</dbReference>
<dbReference type="SUPFAM" id="SSF55394">
    <property type="entry name" value="Bactericidal permeability-increasing protein, BPI"/>
    <property type="match status" value="2"/>
</dbReference>
<dbReference type="Proteomes" id="UP000694569">
    <property type="component" value="Unplaced"/>
</dbReference>
<accession>A0A8C5R9Y1</accession>
<dbReference type="PANTHER" id="PTHR46019:SF4">
    <property type="entry name" value="BPI FOLD-CONTAINING FAMILY B MEMBER 4"/>
    <property type="match status" value="1"/>
</dbReference>
<evidence type="ECO:0000259" key="1">
    <source>
        <dbReference type="SMART" id="SM00329"/>
    </source>
</evidence>
<dbReference type="Pfam" id="PF02886">
    <property type="entry name" value="LBP_BPI_CETP_C"/>
    <property type="match status" value="1"/>
</dbReference>
<dbReference type="PANTHER" id="PTHR46019">
    <property type="entry name" value="BPI FOLD-CONTAINING FAMILY B MEMBER 4-RELATED"/>
    <property type="match status" value="1"/>
</dbReference>
<dbReference type="Gene3D" id="3.15.20.10">
    <property type="entry name" value="Bactericidal permeability-increasing protein, domain 2"/>
    <property type="match status" value="1"/>
</dbReference>
<dbReference type="InterPro" id="IPR051660">
    <property type="entry name" value="BPI_fold-BPI/LBP"/>
</dbReference>
<proteinExistence type="predicted"/>
<dbReference type="OrthoDB" id="9905567at2759"/>
<evidence type="ECO:0000313" key="3">
    <source>
        <dbReference type="Proteomes" id="UP000694569"/>
    </source>
</evidence>
<protein>
    <recommendedName>
        <fullName evidence="1">Lipid-binding serum glycoprotein C-terminal domain-containing protein</fullName>
    </recommendedName>
</protein>
<dbReference type="InterPro" id="IPR001124">
    <property type="entry name" value="Lipid-bd_serum_glycop_C"/>
</dbReference>
<dbReference type="SMART" id="SM00329">
    <property type="entry name" value="BPI2"/>
    <property type="match status" value="1"/>
</dbReference>
<feature type="domain" description="Lipid-binding serum glycoprotein C-terminal" evidence="1">
    <location>
        <begin position="173"/>
        <end position="375"/>
    </location>
</feature>
<evidence type="ECO:0000313" key="2">
    <source>
        <dbReference type="Ensembl" id="ENSLLEP00000049401.1"/>
    </source>
</evidence>
<dbReference type="Pfam" id="PF01273">
    <property type="entry name" value="LBP_BPI_CETP"/>
    <property type="match status" value="1"/>
</dbReference>
<dbReference type="InterPro" id="IPR017943">
    <property type="entry name" value="Bactericidal_perm-incr_a/b_dom"/>
</dbReference>
<keyword evidence="3" id="KW-1185">Reference proteome</keyword>
<organism evidence="2 3">
    <name type="scientific">Leptobrachium leishanense</name>
    <name type="common">Leishan spiny toad</name>
    <dbReference type="NCBI Taxonomy" id="445787"/>
    <lineage>
        <taxon>Eukaryota</taxon>
        <taxon>Metazoa</taxon>
        <taxon>Chordata</taxon>
        <taxon>Craniata</taxon>
        <taxon>Vertebrata</taxon>
        <taxon>Euteleostomi</taxon>
        <taxon>Amphibia</taxon>
        <taxon>Batrachia</taxon>
        <taxon>Anura</taxon>
        <taxon>Pelobatoidea</taxon>
        <taxon>Megophryidae</taxon>
        <taxon>Leptobrachium</taxon>
    </lineage>
</organism>
<dbReference type="GO" id="GO:0008289">
    <property type="term" value="F:lipid binding"/>
    <property type="evidence" value="ECO:0007669"/>
    <property type="project" value="InterPro"/>
</dbReference>
<dbReference type="InterPro" id="IPR017942">
    <property type="entry name" value="Lipid-bd_serum_glycop_N"/>
</dbReference>
<dbReference type="GeneTree" id="ENSGT01100000263546"/>
<name>A0A8C5R9Y1_9ANUR</name>
<reference evidence="2" key="2">
    <citation type="submission" date="2025-09" db="UniProtKB">
        <authorList>
            <consortium name="Ensembl"/>
        </authorList>
    </citation>
    <scope>IDENTIFICATION</scope>
</reference>
<dbReference type="AlphaFoldDB" id="A0A8C5R9Y1"/>
<sequence>MTPHQNWERRRLPVSSKSLALIPLSSLLGFLDILVEVNITARTRLTQEASGVPRLVIEDCQALLGGINIRLLRGLLSGILDGLISNILRNVLPGVLCPVVNVVLDLTNGLLLTVNSLVPLGLLGSIQYTVSSLPIVSGQFIQLDLNTVVSQLGGGLIDYPLGNSKTAISMPPMTEATESQLGLSSNFLGCVLTALQKEGLMDIEISNGDIPGIPPLTTAVVGGVIPKVSLIYKDVRPLTLKIKVPSAPKVSLQKNRGIVTLFVKTEMNVVNADSKLTSLCVLGVDVRLDAKFSVGGDKLMIALSVDSTHLSIVSSSIGRFEVSVLEGLVGNIFRVAFLPAVNTVVGQGIALPKLMNIDFNDANIDILDDLVVLTT</sequence>
<dbReference type="Ensembl" id="ENSLLET00000051323.1">
    <property type="protein sequence ID" value="ENSLLEP00000049401.1"/>
    <property type="gene ID" value="ENSLLEG00000031097.1"/>
</dbReference>
<reference evidence="2" key="1">
    <citation type="submission" date="2025-08" db="UniProtKB">
        <authorList>
            <consortium name="Ensembl"/>
        </authorList>
    </citation>
    <scope>IDENTIFICATION</scope>
</reference>